<evidence type="ECO:0000313" key="4">
    <source>
        <dbReference type="Proteomes" id="UP001497444"/>
    </source>
</evidence>
<feature type="domain" description="Agenet" evidence="2">
    <location>
        <begin position="586"/>
        <end position="653"/>
    </location>
</feature>
<dbReference type="CDD" id="cd20405">
    <property type="entry name" value="Tudor_Agenet_AtDUF_rpt1_3"/>
    <property type="match status" value="1"/>
</dbReference>
<dbReference type="Proteomes" id="UP001497444">
    <property type="component" value="Chromosome 15"/>
</dbReference>
<evidence type="ECO:0000259" key="2">
    <source>
        <dbReference type="SMART" id="SM00743"/>
    </source>
</evidence>
<dbReference type="EMBL" id="OZ020110">
    <property type="protein sequence ID" value="CAK9263085.1"/>
    <property type="molecule type" value="Genomic_DNA"/>
</dbReference>
<name>A0ABP0WCJ3_9BRYO</name>
<dbReference type="PANTHER" id="PTHR48429:SF1">
    <property type="entry name" value="AGENET DOMAIN-CONTAINING PROTEIN"/>
    <property type="match status" value="1"/>
</dbReference>
<dbReference type="CDD" id="cd20406">
    <property type="entry name" value="Tudor_Agenet_AtDUF_rpt2_4"/>
    <property type="match status" value="1"/>
</dbReference>
<feature type="region of interest" description="Disordered" evidence="1">
    <location>
        <begin position="118"/>
        <end position="141"/>
    </location>
</feature>
<feature type="compositionally biased region" description="Polar residues" evidence="1">
    <location>
        <begin position="758"/>
        <end position="767"/>
    </location>
</feature>
<evidence type="ECO:0000313" key="3">
    <source>
        <dbReference type="EMBL" id="CAK9263085.1"/>
    </source>
</evidence>
<gene>
    <name evidence="3" type="ORF">CSSPJE1EN1_LOCUS8563</name>
</gene>
<reference evidence="3" key="1">
    <citation type="submission" date="2024-02" db="EMBL/GenBank/DDBJ databases">
        <authorList>
            <consortium name="ELIXIR-Norway"/>
            <consortium name="Elixir Norway"/>
        </authorList>
    </citation>
    <scope>NUCLEOTIDE SEQUENCE</scope>
</reference>
<dbReference type="InterPro" id="IPR014002">
    <property type="entry name" value="Agenet_dom_plant"/>
</dbReference>
<dbReference type="InterPro" id="IPR008395">
    <property type="entry name" value="Agenet-like_dom"/>
</dbReference>
<feature type="compositionally biased region" description="Basic and acidic residues" evidence="1">
    <location>
        <begin position="129"/>
        <end position="141"/>
    </location>
</feature>
<dbReference type="Pfam" id="PF05641">
    <property type="entry name" value="Agenet"/>
    <property type="match status" value="1"/>
</dbReference>
<proteinExistence type="predicted"/>
<feature type="compositionally biased region" description="Basic and acidic residues" evidence="1">
    <location>
        <begin position="509"/>
        <end position="518"/>
    </location>
</feature>
<evidence type="ECO:0000256" key="1">
    <source>
        <dbReference type="SAM" id="MobiDB-lite"/>
    </source>
</evidence>
<dbReference type="InterPro" id="IPR055274">
    <property type="entry name" value="SWO1"/>
</dbReference>
<protein>
    <recommendedName>
        <fullName evidence="2">Agenet domain-containing protein</fullName>
    </recommendedName>
</protein>
<accession>A0ABP0WCJ3</accession>
<feature type="region of interest" description="Disordered" evidence="1">
    <location>
        <begin position="747"/>
        <end position="783"/>
    </location>
</feature>
<feature type="domain" description="Agenet" evidence="2">
    <location>
        <begin position="679"/>
        <end position="736"/>
    </location>
</feature>
<dbReference type="PANTHER" id="PTHR48429">
    <property type="entry name" value="AGENET DOMAIN-CONTAINING PROTEIN"/>
    <property type="match status" value="1"/>
</dbReference>
<feature type="compositionally biased region" description="Basic and acidic residues" evidence="1">
    <location>
        <begin position="456"/>
        <end position="467"/>
    </location>
</feature>
<sequence>MSAYPMSNVGDICQQNACDRMADGFIREDYDMLPEPSHGQRASEQPVHMNETEVEELLHEMESNELEGINGDDNRLLLQESLQSGNEDSTLISKAASMDLCNVQAGNGLEMLGNKVVSEDADNGTVEKSATEQDPLERGQEQDQMLVDEIPPILTNRCDKGSAQAPILSADLPETSPAVETLLDVPASADVSFAGVLSGLVQPGLLPDPCADGKCSSVPSSVPLLNEMLQAQMQSQILVLGALSKGLVPDETVMLTAGAGTGVSMVGGISHSGVLPSNLKVSSESVAHRGLGTTADIPSGERFVSQTVAAFSSRYQNAPSEARAELRVVMDKHLQQAQATAQEAVATATSALAQSHVVWTRMQSLKPSDLGADLEAQIASVAATVAAAASVAKAAVEVATAISEAWKKGFTQVNAAHGEAFLRVSTIGGGLGQSDVAFRITQPIELQPMQASNVDRLGKSGADHMDGEMNETAKFPVPKKGKSSKSKSVQDSLPMNGTPNKQNDQGDMLCEKKVSKEAPRKKRLSLKGKEVEPGILGDAAKRFLKKQGKVGAEKSSSSGLLEMAGAAQRSNSKELGGGGNMMNIPETITVGSLVEVMSEEEGLRGGWFSGKVLMLTEEAALVAYDELLNDDGCSNLKEWFPRKESQGVTGPKRQMRPMHPISSVRETGSRKRRLPSGCQVWVVGDHVDAFIQDGWWEGVVREVNDVENKVTVYFPGEQDLVVVKPRILRPSLNWTEGKWRPCTDVPAEEELHPVKQQKVGSLSSEEGQQILPLSHSTHEGSET</sequence>
<feature type="region of interest" description="Disordered" evidence="1">
    <location>
        <begin position="456"/>
        <end position="527"/>
    </location>
</feature>
<feature type="compositionally biased region" description="Polar residues" evidence="1">
    <location>
        <begin position="489"/>
        <end position="505"/>
    </location>
</feature>
<dbReference type="SMART" id="SM00743">
    <property type="entry name" value="Agenet"/>
    <property type="match status" value="2"/>
</dbReference>
<organism evidence="3 4">
    <name type="scientific">Sphagnum jensenii</name>
    <dbReference type="NCBI Taxonomy" id="128206"/>
    <lineage>
        <taxon>Eukaryota</taxon>
        <taxon>Viridiplantae</taxon>
        <taxon>Streptophyta</taxon>
        <taxon>Embryophyta</taxon>
        <taxon>Bryophyta</taxon>
        <taxon>Sphagnophytina</taxon>
        <taxon>Sphagnopsida</taxon>
        <taxon>Sphagnales</taxon>
        <taxon>Sphagnaceae</taxon>
        <taxon>Sphagnum</taxon>
    </lineage>
</organism>
<keyword evidence="4" id="KW-1185">Reference proteome</keyword>